<protein>
    <recommendedName>
        <fullName evidence="2">G domain-containing protein</fullName>
    </recommendedName>
</protein>
<feature type="domain" description="G" evidence="2">
    <location>
        <begin position="259"/>
        <end position="374"/>
    </location>
</feature>
<dbReference type="SUPFAM" id="SSF52540">
    <property type="entry name" value="P-loop containing nucleoside triphosphate hydrolases"/>
    <property type="match status" value="1"/>
</dbReference>
<reference evidence="3 4" key="1">
    <citation type="journal article" date="2006" name="Nature">
        <title>Global trends of whole-genome duplications revealed by the ciliate Paramecium tetraurelia.</title>
        <authorList>
            <consortium name="Genoscope"/>
            <person name="Aury J.-M."/>
            <person name="Jaillon O."/>
            <person name="Duret L."/>
            <person name="Noel B."/>
            <person name="Jubin C."/>
            <person name="Porcel B.M."/>
            <person name="Segurens B."/>
            <person name="Daubin V."/>
            <person name="Anthouard V."/>
            <person name="Aiach N."/>
            <person name="Arnaiz O."/>
            <person name="Billaut A."/>
            <person name="Beisson J."/>
            <person name="Blanc I."/>
            <person name="Bouhouche K."/>
            <person name="Camara F."/>
            <person name="Duharcourt S."/>
            <person name="Guigo R."/>
            <person name="Gogendeau D."/>
            <person name="Katinka M."/>
            <person name="Keller A.-M."/>
            <person name="Kissmehl R."/>
            <person name="Klotz C."/>
            <person name="Koll F."/>
            <person name="Le Moue A."/>
            <person name="Lepere C."/>
            <person name="Malinsky S."/>
            <person name="Nowacki M."/>
            <person name="Nowak J.K."/>
            <person name="Plattner H."/>
            <person name="Poulain J."/>
            <person name="Ruiz F."/>
            <person name="Serrano V."/>
            <person name="Zagulski M."/>
            <person name="Dessen P."/>
            <person name="Betermier M."/>
            <person name="Weissenbach J."/>
            <person name="Scarpelli C."/>
            <person name="Schachter V."/>
            <person name="Sperling L."/>
            <person name="Meyer E."/>
            <person name="Cohen J."/>
            <person name="Wincker P."/>
        </authorList>
    </citation>
    <scope>NUCLEOTIDE SEQUENCE [LARGE SCALE GENOMIC DNA]</scope>
    <source>
        <strain evidence="3 4">Stock d4-2</strain>
    </source>
</reference>
<evidence type="ECO:0000313" key="4">
    <source>
        <dbReference type="Proteomes" id="UP000000600"/>
    </source>
</evidence>
<organism evidence="3 4">
    <name type="scientific">Paramecium tetraurelia</name>
    <dbReference type="NCBI Taxonomy" id="5888"/>
    <lineage>
        <taxon>Eukaryota</taxon>
        <taxon>Sar</taxon>
        <taxon>Alveolata</taxon>
        <taxon>Ciliophora</taxon>
        <taxon>Intramacronucleata</taxon>
        <taxon>Oligohymenophorea</taxon>
        <taxon>Peniculida</taxon>
        <taxon>Parameciidae</taxon>
        <taxon>Paramecium</taxon>
    </lineage>
</organism>
<dbReference type="InterPro" id="IPR027417">
    <property type="entry name" value="P-loop_NTPase"/>
</dbReference>
<dbReference type="KEGG" id="ptm:GSPATT00028570001"/>
<keyword evidence="1" id="KW-0175">Coiled coil</keyword>
<dbReference type="GO" id="GO:0005525">
    <property type="term" value="F:GTP binding"/>
    <property type="evidence" value="ECO:0007669"/>
    <property type="project" value="InterPro"/>
</dbReference>
<dbReference type="OrthoDB" id="318555at2759"/>
<evidence type="ECO:0000256" key="1">
    <source>
        <dbReference type="SAM" id="Coils"/>
    </source>
</evidence>
<dbReference type="InParanoid" id="A0BG68"/>
<proteinExistence type="predicted"/>
<dbReference type="Pfam" id="PF01926">
    <property type="entry name" value="MMR_HSR1"/>
    <property type="match status" value="1"/>
</dbReference>
<sequence>MICVYSTQNNEEMNYRKISSKKIHFNKNNQQQKFDISYIILLDEFLDYVQQKQDDFNQIGFICYQYLQSQVDVVLKEFEKELLQLQDDIKQMIEFPVNLNNEIEVKQNVSQYLESLKTLISEICTVVNVDESLDKMVIGLLKALNDQRQKMLKCLNQIFEENSQFEHYLKINYKGKLPNEVVQQLLQFQFKLDESDFKVLQEISKYQYNYDVIKKTMLIMSINLKQWFEQFDLYLPQSLAYFGRIHHQKDNINLNKHYVIVLGMTKVGKSTLLNILNNPENIIITQDKKFDVKQKNSKILLSHKNTSQTFYTENVDIGQFIFVDTPGLRDTHGDNRVFNHLNIFNQINQVRDQFFLFMIDGELLSTNKNDLIDSIVQINLILGDQLDDQYLENIIIPTFTKIRDDFTMEQIITKWQTETMKDITDQKQLKILNIIKKAIDEQHYVKIYQAEHYEVHQELNKLELEIQQLKDEICELVEKGEESKEQQAKLRQKKKELEQLNKASLFEDKMIQIKQDILGKCENILERKKIALQGKSDINQKFEFKLSDEEQPLLNKLLAHRDKFYQQIVNIITNEFIAKMLFDNSMSIDEKFSVRYQIDDINLERIEDIPKVLISEKIQSQIEKLDRFNNNIKEHDKNEDPTKVDFMEFKKKFQFICEAFKNAASKHQILIYKWNEVIQFHKISLSIPNILITVPLVLLMAISAGNELFKNSLFVKQTEKEKEEKLQLIKIQQTYFTQFENKSK</sequence>
<dbReference type="AlphaFoldDB" id="A0BG68"/>
<dbReference type="EMBL" id="CT867992">
    <property type="protein sequence ID" value="CAK57535.1"/>
    <property type="molecule type" value="Genomic_DNA"/>
</dbReference>
<dbReference type="Gene3D" id="3.40.50.300">
    <property type="entry name" value="P-loop containing nucleotide triphosphate hydrolases"/>
    <property type="match status" value="1"/>
</dbReference>
<feature type="coiled-coil region" evidence="1">
    <location>
        <begin position="452"/>
        <end position="503"/>
    </location>
</feature>
<accession>A0BG68</accession>
<keyword evidence="4" id="KW-1185">Reference proteome</keyword>
<dbReference type="HOGENOM" id="CLU_026064_0_0_1"/>
<name>A0BG68_PARTE</name>
<dbReference type="Proteomes" id="UP000000600">
    <property type="component" value="Unassembled WGS sequence"/>
</dbReference>
<dbReference type="RefSeq" id="XP_001424933.1">
    <property type="nucleotide sequence ID" value="XM_001424896.1"/>
</dbReference>
<evidence type="ECO:0000313" key="3">
    <source>
        <dbReference type="EMBL" id="CAK57535.1"/>
    </source>
</evidence>
<gene>
    <name evidence="3" type="ORF">GSPATT00028570001</name>
</gene>
<dbReference type="InterPro" id="IPR006073">
    <property type="entry name" value="GTP-bd"/>
</dbReference>
<dbReference type="GeneID" id="5010717"/>
<evidence type="ECO:0000259" key="2">
    <source>
        <dbReference type="Pfam" id="PF01926"/>
    </source>
</evidence>